<keyword evidence="7 10" id="KW-0539">Nucleus</keyword>
<evidence type="ECO:0000256" key="8">
    <source>
        <dbReference type="ARBA" id="ARBA00023274"/>
    </source>
</evidence>
<protein>
    <recommendedName>
        <fullName evidence="10">rRNA biogenesis protein RRP36</fullName>
    </recommendedName>
</protein>
<evidence type="ECO:0000256" key="4">
    <source>
        <dbReference type="ARBA" id="ARBA00022517"/>
    </source>
</evidence>
<evidence type="ECO:0000256" key="9">
    <source>
        <dbReference type="ARBA" id="ARBA00025053"/>
    </source>
</evidence>
<evidence type="ECO:0000313" key="12">
    <source>
        <dbReference type="EMBL" id="CAG8958622.1"/>
    </source>
</evidence>
<dbReference type="GO" id="GO:0030686">
    <property type="term" value="C:90S preribosome"/>
    <property type="evidence" value="ECO:0007669"/>
    <property type="project" value="TreeGrafter"/>
</dbReference>
<feature type="region of interest" description="Disordered" evidence="11">
    <location>
        <begin position="195"/>
        <end position="226"/>
    </location>
</feature>
<dbReference type="GO" id="GO:0000462">
    <property type="term" value="P:maturation of SSU-rRNA from tricistronic rRNA transcript (SSU-rRNA, 5.8S rRNA, LSU-rRNA)"/>
    <property type="evidence" value="ECO:0007669"/>
    <property type="project" value="TreeGrafter"/>
</dbReference>
<feature type="compositionally biased region" description="Basic and acidic residues" evidence="11">
    <location>
        <begin position="210"/>
        <end position="226"/>
    </location>
</feature>
<feature type="compositionally biased region" description="Acidic residues" evidence="11">
    <location>
        <begin position="37"/>
        <end position="56"/>
    </location>
</feature>
<dbReference type="PANTHER" id="PTHR21738">
    <property type="entry name" value="RIBOSOMAL RNA PROCESSING PROTEIN 36 HOMOLOG"/>
    <property type="match status" value="1"/>
</dbReference>
<evidence type="ECO:0000256" key="11">
    <source>
        <dbReference type="SAM" id="MobiDB-lite"/>
    </source>
</evidence>
<organism evidence="12 13">
    <name type="scientific">Hymenoscyphus fraxineus</name>
    <dbReference type="NCBI Taxonomy" id="746836"/>
    <lineage>
        <taxon>Eukaryota</taxon>
        <taxon>Fungi</taxon>
        <taxon>Dikarya</taxon>
        <taxon>Ascomycota</taxon>
        <taxon>Pezizomycotina</taxon>
        <taxon>Leotiomycetes</taxon>
        <taxon>Helotiales</taxon>
        <taxon>Helotiaceae</taxon>
        <taxon>Hymenoscyphus</taxon>
    </lineage>
</organism>
<dbReference type="GO" id="GO:0005730">
    <property type="term" value="C:nucleolus"/>
    <property type="evidence" value="ECO:0007669"/>
    <property type="project" value="UniProtKB-SubCell"/>
</dbReference>
<dbReference type="PANTHER" id="PTHR21738:SF0">
    <property type="entry name" value="RIBOSOMAL RNA PROCESSING PROTEIN 36 HOMOLOG"/>
    <property type="match status" value="1"/>
</dbReference>
<keyword evidence="8 10" id="KW-0687">Ribonucleoprotein</keyword>
<evidence type="ECO:0000256" key="3">
    <source>
        <dbReference type="ARBA" id="ARBA00011167"/>
    </source>
</evidence>
<evidence type="ECO:0000256" key="2">
    <source>
        <dbReference type="ARBA" id="ARBA00009418"/>
    </source>
</evidence>
<dbReference type="Proteomes" id="UP000696280">
    <property type="component" value="Unassembled WGS sequence"/>
</dbReference>
<comment type="subcellular location">
    <subcellularLocation>
        <location evidence="1 10">Nucleus</location>
        <location evidence="1 10">Nucleolus</location>
    </subcellularLocation>
</comment>
<comment type="similarity">
    <text evidence="2 10">Belongs to the RRP36 family.</text>
</comment>
<dbReference type="InterPro" id="IPR009292">
    <property type="entry name" value="RRP36"/>
</dbReference>
<feature type="compositionally biased region" description="Basic residues" evidence="11">
    <location>
        <begin position="273"/>
        <end position="289"/>
    </location>
</feature>
<gene>
    <name evidence="12" type="ORF">HYFRA_00009939</name>
</gene>
<dbReference type="Pfam" id="PF06102">
    <property type="entry name" value="RRP36"/>
    <property type="match status" value="1"/>
</dbReference>
<evidence type="ECO:0000256" key="6">
    <source>
        <dbReference type="ARBA" id="ARBA00023054"/>
    </source>
</evidence>
<keyword evidence="5 10" id="KW-0698">rRNA processing</keyword>
<evidence type="ECO:0000256" key="1">
    <source>
        <dbReference type="ARBA" id="ARBA00004604"/>
    </source>
</evidence>
<keyword evidence="13" id="KW-1185">Reference proteome</keyword>
<evidence type="ECO:0000256" key="10">
    <source>
        <dbReference type="RuleBase" id="RU368027"/>
    </source>
</evidence>
<feature type="region of interest" description="Disordered" evidence="11">
    <location>
        <begin position="273"/>
        <end position="296"/>
    </location>
</feature>
<comment type="subunit">
    <text evidence="3 10">Associates with 90S and pre-40S pre-ribosomal particles.</text>
</comment>
<dbReference type="OrthoDB" id="448446at2759"/>
<comment type="caution">
    <text evidence="12">The sequence shown here is derived from an EMBL/GenBank/DDBJ whole genome shotgun (WGS) entry which is preliminary data.</text>
</comment>
<feature type="compositionally biased region" description="Basic and acidic residues" evidence="11">
    <location>
        <begin position="107"/>
        <end position="122"/>
    </location>
</feature>
<proteinExistence type="inferred from homology"/>
<dbReference type="EMBL" id="CAJVRL010000083">
    <property type="protein sequence ID" value="CAG8958622.1"/>
    <property type="molecule type" value="Genomic_DNA"/>
</dbReference>
<reference evidence="12" key="1">
    <citation type="submission" date="2021-07" db="EMBL/GenBank/DDBJ databases">
        <authorList>
            <person name="Durling M."/>
        </authorList>
    </citation>
    <scope>NUCLEOTIDE SEQUENCE</scope>
</reference>
<accession>A0A9N9L6V9</accession>
<evidence type="ECO:0000256" key="5">
    <source>
        <dbReference type="ARBA" id="ARBA00022552"/>
    </source>
</evidence>
<feature type="region of interest" description="Disordered" evidence="11">
    <location>
        <begin position="1"/>
        <end position="146"/>
    </location>
</feature>
<sequence length="296" mass="34176">MSATKRKALDSVLQRRVRARREQSEEIEDISSGSEAADPENDDESSSDGSEGDDGNESSSSSEPEPEDAASISFGALAKAEATLNNPKRKKRPIKGESVDTWTNNEAIERKEGRKDRRDFNRSSKHAPTEISSKKAVSRKREVVPVPKREYRDPRFDAVTGYVDEAKVRKAYAFLDDYREDEMKELRNTIKNTKDEETKEKLKRTLLSMESRKKAQARKDKEEEILDKHRKEEKELVKQGKKPFYLKKTEQKKRVLMDQYGALKGKQLDHVIERRRKKVEGKEKKKMPFARRETGS</sequence>
<keyword evidence="4 10" id="KW-0690">Ribosome biogenesis</keyword>
<evidence type="ECO:0000313" key="13">
    <source>
        <dbReference type="Proteomes" id="UP000696280"/>
    </source>
</evidence>
<evidence type="ECO:0000256" key="7">
    <source>
        <dbReference type="ARBA" id="ARBA00023242"/>
    </source>
</evidence>
<dbReference type="AlphaFoldDB" id="A0A9N9L6V9"/>
<keyword evidence="6" id="KW-0175">Coiled coil</keyword>
<comment type="function">
    <text evidence="9 10">Component of the 90S pre-ribosome involved in the maturation of rRNAs. Required for early cleavages of the pre-RNAs in the 40S ribosomal subunit maturation pathway.</text>
</comment>
<name>A0A9N9L6V9_9HELO</name>